<comment type="caution">
    <text evidence="2">The sequence shown here is derived from an EMBL/GenBank/DDBJ whole genome shotgun (WGS) entry which is preliminary data.</text>
</comment>
<protein>
    <submittedName>
        <fullName evidence="2">YIP1 family protein</fullName>
    </submittedName>
</protein>
<evidence type="ECO:0000313" key="2">
    <source>
        <dbReference type="EMBL" id="MDK3072709.1"/>
    </source>
</evidence>
<keyword evidence="1" id="KW-1133">Transmembrane helix</keyword>
<accession>A0ABT7FC77</accession>
<name>A0ABT7FC77_9RHOB</name>
<keyword evidence="3" id="KW-1185">Reference proteome</keyword>
<keyword evidence="1" id="KW-0472">Membrane</keyword>
<feature type="transmembrane region" description="Helical" evidence="1">
    <location>
        <begin position="106"/>
        <end position="128"/>
    </location>
</feature>
<keyword evidence="1" id="KW-0812">Transmembrane</keyword>
<dbReference type="RefSeq" id="WP_284484644.1">
    <property type="nucleotide sequence ID" value="NZ_JASNJE010000005.1"/>
</dbReference>
<evidence type="ECO:0000256" key="1">
    <source>
        <dbReference type="SAM" id="Phobius"/>
    </source>
</evidence>
<feature type="transmembrane region" description="Helical" evidence="1">
    <location>
        <begin position="31"/>
        <end position="49"/>
    </location>
</feature>
<gene>
    <name evidence="2" type="ORF">QO034_06275</name>
</gene>
<feature type="transmembrane region" description="Helical" evidence="1">
    <location>
        <begin position="134"/>
        <end position="153"/>
    </location>
</feature>
<proteinExistence type="predicted"/>
<feature type="transmembrane region" description="Helical" evidence="1">
    <location>
        <begin position="69"/>
        <end position="94"/>
    </location>
</feature>
<dbReference type="Proteomes" id="UP001227126">
    <property type="component" value="Unassembled WGS sequence"/>
</dbReference>
<evidence type="ECO:0000313" key="3">
    <source>
        <dbReference type="Proteomes" id="UP001227126"/>
    </source>
</evidence>
<sequence length="161" mass="17704">MPVTSDITATYRGPGRVMRRLLDMGQREDRALAFLMVFCVIVFFAQMPRLAREAHLSGQELNVMLGGSLLAWVFIAPLLLYAIAALTHLVALVFGGKGNWFGARLALFWSLLASTPILLLHGLVAGFIGPGPGLQAIGLIWLVVFGWFWLSSLRQAERPVQ</sequence>
<organism evidence="2 3">
    <name type="scientific">Sedimentitalea xiamensis</name>
    <dbReference type="NCBI Taxonomy" id="3050037"/>
    <lineage>
        <taxon>Bacteria</taxon>
        <taxon>Pseudomonadati</taxon>
        <taxon>Pseudomonadota</taxon>
        <taxon>Alphaproteobacteria</taxon>
        <taxon>Rhodobacterales</taxon>
        <taxon>Paracoccaceae</taxon>
        <taxon>Sedimentitalea</taxon>
    </lineage>
</organism>
<dbReference type="EMBL" id="JASNJE010000005">
    <property type="protein sequence ID" value="MDK3072709.1"/>
    <property type="molecule type" value="Genomic_DNA"/>
</dbReference>
<reference evidence="2 3" key="1">
    <citation type="submission" date="2023-05" db="EMBL/GenBank/DDBJ databases">
        <title>Sedimentitalea sp. nov. JM2-8.</title>
        <authorList>
            <person name="Huang J."/>
        </authorList>
    </citation>
    <scope>NUCLEOTIDE SEQUENCE [LARGE SCALE GENOMIC DNA]</scope>
    <source>
        <strain evidence="2 3">JM2-8</strain>
    </source>
</reference>